<sequence>MLQCFALEPDIARRLTMRQCFCGMLQGFLVGSLGAEHSGTLDQNLCGHRGDTMGAGMDQCRAIEAGGSFPHAPYMEGAIQDMRKVHGVLRVLCCRQLCGRQ</sequence>
<reference evidence="1" key="1">
    <citation type="submission" date="2014-05" db="EMBL/GenBank/DDBJ databases">
        <authorList>
            <person name="Horn Fabian"/>
        </authorList>
    </citation>
    <scope>NUCLEOTIDE SEQUENCE</scope>
</reference>
<name>A0A060ZHK3_9ACTN</name>
<proteinExistence type="predicted"/>
<dbReference type="HOGENOM" id="CLU_2290088_0_0_11"/>
<evidence type="ECO:0000313" key="1">
    <source>
        <dbReference type="EMBL" id="CDR05515.1"/>
    </source>
</evidence>
<dbReference type="EMBL" id="LK022848">
    <property type="protein sequence ID" value="CDR05515.1"/>
    <property type="molecule type" value="Genomic_DNA"/>
</dbReference>
<protein>
    <submittedName>
        <fullName evidence="1">Uncharacterized protein</fullName>
    </submittedName>
</protein>
<gene>
    <name evidence="1" type="ORF">SIRAN2464</name>
</gene>
<accession>A0A060ZHK3</accession>
<dbReference type="AlphaFoldDB" id="A0A060ZHK3"/>
<organism evidence="1">
    <name type="scientific">Streptomyces iranensis</name>
    <dbReference type="NCBI Taxonomy" id="576784"/>
    <lineage>
        <taxon>Bacteria</taxon>
        <taxon>Bacillati</taxon>
        <taxon>Actinomycetota</taxon>
        <taxon>Actinomycetes</taxon>
        <taxon>Kitasatosporales</taxon>
        <taxon>Streptomycetaceae</taxon>
        <taxon>Streptomyces</taxon>
        <taxon>Streptomyces violaceusniger group</taxon>
    </lineage>
</organism>